<proteinExistence type="predicted"/>
<dbReference type="SUPFAM" id="SSF56235">
    <property type="entry name" value="N-terminal nucleophile aminohydrolases (Ntn hydrolases)"/>
    <property type="match status" value="1"/>
</dbReference>
<dbReference type="STRING" id="1619122.UX73_C0004G0020"/>
<name>A0A0G1R274_UNCKA</name>
<gene>
    <name evidence="1" type="ORF">UX73_C0004G0020</name>
</gene>
<organism evidence="1 2">
    <name type="scientific">candidate division WWE3 bacterium GW2011_GWC1_47_10</name>
    <dbReference type="NCBI Taxonomy" id="1619122"/>
    <lineage>
        <taxon>Bacteria</taxon>
        <taxon>Katanobacteria</taxon>
    </lineage>
</organism>
<dbReference type="InterPro" id="IPR029055">
    <property type="entry name" value="Ntn_hydrolases_N"/>
</dbReference>
<sequence length="150" mass="16391">MTCIVGLKDSETRTVLMGADSRSTFGSDGPAKDFNLEQVLLDTLVPALKELARKREYLREKDKMPDLDGTVLIAFGDQLCIVSGDFHVTPVFGEFWAIGSGQLLALGSLASTEKFLLPKVRVRMALKVAATFDAFVAPPFVIRETDPLLT</sequence>
<evidence type="ECO:0000313" key="1">
    <source>
        <dbReference type="EMBL" id="KKU51274.1"/>
    </source>
</evidence>
<dbReference type="Gene3D" id="3.60.20.10">
    <property type="entry name" value="Glutamine Phosphoribosylpyrophosphate, subunit 1, domain 1"/>
    <property type="match status" value="1"/>
</dbReference>
<dbReference type="Proteomes" id="UP000034873">
    <property type="component" value="Unassembled WGS sequence"/>
</dbReference>
<accession>A0A0G1R274</accession>
<dbReference type="EMBL" id="LCNH01000004">
    <property type="protein sequence ID" value="KKU51274.1"/>
    <property type="molecule type" value="Genomic_DNA"/>
</dbReference>
<protein>
    <submittedName>
        <fullName evidence="1">Uncharacterized protein</fullName>
    </submittedName>
</protein>
<evidence type="ECO:0000313" key="2">
    <source>
        <dbReference type="Proteomes" id="UP000034873"/>
    </source>
</evidence>
<reference evidence="1 2" key="1">
    <citation type="journal article" date="2015" name="Nature">
        <title>rRNA introns, odd ribosomes, and small enigmatic genomes across a large radiation of phyla.</title>
        <authorList>
            <person name="Brown C.T."/>
            <person name="Hug L.A."/>
            <person name="Thomas B.C."/>
            <person name="Sharon I."/>
            <person name="Castelle C.J."/>
            <person name="Singh A."/>
            <person name="Wilkins M.J."/>
            <person name="Williams K.H."/>
            <person name="Banfield J.F."/>
        </authorList>
    </citation>
    <scope>NUCLEOTIDE SEQUENCE [LARGE SCALE GENOMIC DNA]</scope>
</reference>
<dbReference type="AlphaFoldDB" id="A0A0G1R274"/>
<comment type="caution">
    <text evidence="1">The sequence shown here is derived from an EMBL/GenBank/DDBJ whole genome shotgun (WGS) entry which is preliminary data.</text>
</comment>